<dbReference type="EnsemblPlants" id="KRH05200">
    <property type="protein sequence ID" value="KRH05200"/>
    <property type="gene ID" value="GLYMA_17G213400"/>
</dbReference>
<dbReference type="AlphaFoldDB" id="A0A0R0FGB8"/>
<sequence length="69" mass="8054">MWGRKKLRNIVAECKNILVVHSSYGIGFVKRQADEVSHELARVTSLFPSLYFIHHVNPCIEHYRSKMRG</sequence>
<keyword evidence="3" id="KW-1185">Reference proteome</keyword>
<proteinExistence type="predicted"/>
<accession>A0A0R0FGB8</accession>
<protein>
    <submittedName>
        <fullName evidence="1 2">Uncharacterized protein</fullName>
    </submittedName>
</protein>
<dbReference type="Proteomes" id="UP000008827">
    <property type="component" value="Chromosome 17"/>
</dbReference>
<dbReference type="SMR" id="A0A0R0FGB8"/>
<dbReference type="EMBL" id="CM000850">
    <property type="protein sequence ID" value="KRH05200.1"/>
    <property type="molecule type" value="Genomic_DNA"/>
</dbReference>
<reference evidence="1" key="3">
    <citation type="submission" date="2018-07" db="EMBL/GenBank/DDBJ databases">
        <title>WGS assembly of Glycine max.</title>
        <authorList>
            <person name="Schmutz J."/>
            <person name="Cannon S."/>
            <person name="Schlueter J."/>
            <person name="Ma J."/>
            <person name="Mitros T."/>
            <person name="Nelson W."/>
            <person name="Hyten D."/>
            <person name="Song Q."/>
            <person name="Thelen J."/>
            <person name="Cheng J."/>
            <person name="Xu D."/>
            <person name="Hellsten U."/>
            <person name="May G."/>
            <person name="Yu Y."/>
            <person name="Sakurai T."/>
            <person name="Umezawa T."/>
            <person name="Bhattacharyya M."/>
            <person name="Sandhu D."/>
            <person name="Valliyodan B."/>
            <person name="Lindquist E."/>
            <person name="Peto M."/>
            <person name="Grant D."/>
            <person name="Shu S."/>
            <person name="Goodstein D."/>
            <person name="Barry K."/>
            <person name="Futrell-Griggs M."/>
            <person name="Abernathy B."/>
            <person name="Du J."/>
            <person name="Tian Z."/>
            <person name="Zhu L."/>
            <person name="Gill N."/>
            <person name="Joshi T."/>
            <person name="Libault M."/>
            <person name="Sethuraman A."/>
            <person name="Zhang X."/>
            <person name="Shinozaki K."/>
            <person name="Nguyen H."/>
            <person name="Wing R."/>
            <person name="Cregan P."/>
            <person name="Specht J."/>
            <person name="Grimwood J."/>
            <person name="Rokhsar D."/>
            <person name="Stacey G."/>
            <person name="Shoemaker R."/>
            <person name="Jackson S."/>
        </authorList>
    </citation>
    <scope>NUCLEOTIDE SEQUENCE</scope>
    <source>
        <tissue evidence="1">Callus</tissue>
    </source>
</reference>
<reference evidence="1 2" key="1">
    <citation type="journal article" date="2010" name="Nature">
        <title>Genome sequence of the palaeopolyploid soybean.</title>
        <authorList>
            <person name="Schmutz J."/>
            <person name="Cannon S.B."/>
            <person name="Schlueter J."/>
            <person name="Ma J."/>
            <person name="Mitros T."/>
            <person name="Nelson W."/>
            <person name="Hyten D.L."/>
            <person name="Song Q."/>
            <person name="Thelen J.J."/>
            <person name="Cheng J."/>
            <person name="Xu D."/>
            <person name="Hellsten U."/>
            <person name="May G.D."/>
            <person name="Yu Y."/>
            <person name="Sakurai T."/>
            <person name="Umezawa T."/>
            <person name="Bhattacharyya M.K."/>
            <person name="Sandhu D."/>
            <person name="Valliyodan B."/>
            <person name="Lindquist E."/>
            <person name="Peto M."/>
            <person name="Grant D."/>
            <person name="Shu S."/>
            <person name="Goodstein D."/>
            <person name="Barry K."/>
            <person name="Futrell-Griggs M."/>
            <person name="Abernathy B."/>
            <person name="Du J."/>
            <person name="Tian Z."/>
            <person name="Zhu L."/>
            <person name="Gill N."/>
            <person name="Joshi T."/>
            <person name="Libault M."/>
            <person name="Sethuraman A."/>
            <person name="Zhang X.-C."/>
            <person name="Shinozaki K."/>
            <person name="Nguyen H.T."/>
            <person name="Wing R.A."/>
            <person name="Cregan P."/>
            <person name="Specht J."/>
            <person name="Grimwood J."/>
            <person name="Rokhsar D."/>
            <person name="Stacey G."/>
            <person name="Shoemaker R.C."/>
            <person name="Jackson S.A."/>
        </authorList>
    </citation>
    <scope>NUCLEOTIDE SEQUENCE</scope>
    <source>
        <strain evidence="2">cv. Williams 82</strain>
        <tissue evidence="1">Callus</tissue>
    </source>
</reference>
<evidence type="ECO:0000313" key="2">
    <source>
        <dbReference type="EnsemblPlants" id="KRH05200"/>
    </source>
</evidence>
<evidence type="ECO:0000313" key="1">
    <source>
        <dbReference type="EMBL" id="KRH05200.1"/>
    </source>
</evidence>
<reference evidence="2" key="2">
    <citation type="submission" date="2018-02" db="UniProtKB">
        <authorList>
            <consortium name="EnsemblPlants"/>
        </authorList>
    </citation>
    <scope>IDENTIFICATION</scope>
    <source>
        <strain evidence="2">Williams 82</strain>
    </source>
</reference>
<organism evidence="1">
    <name type="scientific">Glycine max</name>
    <name type="common">Soybean</name>
    <name type="synonym">Glycine hispida</name>
    <dbReference type="NCBI Taxonomy" id="3847"/>
    <lineage>
        <taxon>Eukaryota</taxon>
        <taxon>Viridiplantae</taxon>
        <taxon>Streptophyta</taxon>
        <taxon>Embryophyta</taxon>
        <taxon>Tracheophyta</taxon>
        <taxon>Spermatophyta</taxon>
        <taxon>Magnoliopsida</taxon>
        <taxon>eudicotyledons</taxon>
        <taxon>Gunneridae</taxon>
        <taxon>Pentapetalae</taxon>
        <taxon>rosids</taxon>
        <taxon>fabids</taxon>
        <taxon>Fabales</taxon>
        <taxon>Fabaceae</taxon>
        <taxon>Papilionoideae</taxon>
        <taxon>50 kb inversion clade</taxon>
        <taxon>NPAAA clade</taxon>
        <taxon>indigoferoid/millettioid clade</taxon>
        <taxon>Phaseoleae</taxon>
        <taxon>Glycine</taxon>
        <taxon>Glycine subgen. Soja</taxon>
    </lineage>
</organism>
<evidence type="ECO:0000313" key="3">
    <source>
        <dbReference type="Proteomes" id="UP000008827"/>
    </source>
</evidence>
<dbReference type="InParanoid" id="A0A0R0FGB8"/>
<name>A0A0R0FGB8_SOYBN</name>
<gene>
    <name evidence="1" type="ORF">GLYMA_17G213400</name>
</gene>
<dbReference type="Gramene" id="KRH05200">
    <property type="protein sequence ID" value="KRH05200"/>
    <property type="gene ID" value="GLYMA_17G213400"/>
</dbReference>